<gene>
    <name evidence="1" type="ORF">VNE69_04154</name>
</gene>
<dbReference type="GeneID" id="90541144"/>
<proteinExistence type="predicted"/>
<reference evidence="1" key="1">
    <citation type="journal article" date="2024" name="BMC Genomics">
        <title>Functional annotation of a divergent genome using sequence and structure-based similarity.</title>
        <authorList>
            <person name="Svedberg D."/>
            <person name="Winiger R.R."/>
            <person name="Berg A."/>
            <person name="Sharma H."/>
            <person name="Tellgren-Roth C."/>
            <person name="Debrunner-Vossbrinck B.A."/>
            <person name="Vossbrinck C.R."/>
            <person name="Barandun J."/>
        </authorList>
    </citation>
    <scope>NUCLEOTIDE SEQUENCE</scope>
    <source>
        <strain evidence="1">Illinois isolate</strain>
    </source>
</reference>
<dbReference type="EMBL" id="CP142729">
    <property type="protein sequence ID" value="WUR03329.1"/>
    <property type="molecule type" value="Genomic_DNA"/>
</dbReference>
<accession>A0AAX4JBI1</accession>
<dbReference type="Proteomes" id="UP001334084">
    <property type="component" value="Chromosome 4"/>
</dbReference>
<dbReference type="RefSeq" id="XP_065329474.1">
    <property type="nucleotide sequence ID" value="XM_065473402.1"/>
</dbReference>
<evidence type="ECO:0000313" key="2">
    <source>
        <dbReference type="Proteomes" id="UP001334084"/>
    </source>
</evidence>
<evidence type="ECO:0000313" key="1">
    <source>
        <dbReference type="EMBL" id="WUR03329.1"/>
    </source>
</evidence>
<organism evidence="1 2">
    <name type="scientific">Vairimorpha necatrix</name>
    <dbReference type="NCBI Taxonomy" id="6039"/>
    <lineage>
        <taxon>Eukaryota</taxon>
        <taxon>Fungi</taxon>
        <taxon>Fungi incertae sedis</taxon>
        <taxon>Microsporidia</taxon>
        <taxon>Nosematidae</taxon>
        <taxon>Vairimorpha</taxon>
    </lineage>
</organism>
<protein>
    <submittedName>
        <fullName evidence="1">DDE-TNP-IS1595 domain-containing protein</fullName>
    </submittedName>
</protein>
<dbReference type="AlphaFoldDB" id="A0AAX4JBI1"/>
<keyword evidence="2" id="KW-1185">Reference proteome</keyword>
<name>A0AAX4JBI1_9MICR</name>
<sequence>MEERIHTREEIEIKCNNLIIKLQDQSCDICSNRMRKERKGSYNLKCTWKGYCSKKHITLLLKKLKEMNIYDKYLSSLSIMGGEGIIVEIDETKVGKNKNHRVKLVKGFWCFGMVERTIERKIIILYIKKRNKETLTNLLVKYVSTKSTI</sequence>
<dbReference type="KEGG" id="vnx:VNE69_04154"/>